<proteinExistence type="predicted"/>
<accession>A0AAV3U6J4</accession>
<dbReference type="PANTHER" id="PTHR13078">
    <property type="entry name" value="PEROXISOMAL MULTIFUNCTIONAL ENZYME TYPE 2-RELATED"/>
    <property type="match status" value="1"/>
</dbReference>
<dbReference type="CDD" id="cd03448">
    <property type="entry name" value="HDE_HSD"/>
    <property type="match status" value="1"/>
</dbReference>
<dbReference type="InterPro" id="IPR029069">
    <property type="entry name" value="HotDog_dom_sf"/>
</dbReference>
<dbReference type="GO" id="GO:0006635">
    <property type="term" value="P:fatty acid beta-oxidation"/>
    <property type="evidence" value="ECO:0007669"/>
    <property type="project" value="TreeGrafter"/>
</dbReference>
<dbReference type="GO" id="GO:0044594">
    <property type="term" value="F:17-beta-hydroxysteroid dehydrogenase (NAD+) activity"/>
    <property type="evidence" value="ECO:0007669"/>
    <property type="project" value="TreeGrafter"/>
</dbReference>
<evidence type="ECO:0000313" key="3">
    <source>
        <dbReference type="EMBL" id="GAA4951964.1"/>
    </source>
</evidence>
<organism evidence="3 4">
    <name type="scientific">Halioxenophilus aromaticivorans</name>
    <dbReference type="NCBI Taxonomy" id="1306992"/>
    <lineage>
        <taxon>Bacteria</taxon>
        <taxon>Pseudomonadati</taxon>
        <taxon>Pseudomonadota</taxon>
        <taxon>Gammaproteobacteria</taxon>
        <taxon>Alteromonadales</taxon>
        <taxon>Alteromonadaceae</taxon>
        <taxon>Halioxenophilus</taxon>
    </lineage>
</organism>
<dbReference type="Gene3D" id="3.10.129.10">
    <property type="entry name" value="Hotdog Thioesterase"/>
    <property type="match status" value="2"/>
</dbReference>
<dbReference type="InterPro" id="IPR002539">
    <property type="entry name" value="MaoC-like_dom"/>
</dbReference>
<evidence type="ECO:0000259" key="2">
    <source>
        <dbReference type="Pfam" id="PF22622"/>
    </source>
</evidence>
<feature type="domain" description="Peroxisomal multifunctional enzyme type 2-like N-terminal" evidence="2">
    <location>
        <begin position="23"/>
        <end position="150"/>
    </location>
</feature>
<gene>
    <name evidence="3" type="ORF">GCM10025791_35730</name>
</gene>
<dbReference type="Proteomes" id="UP001409585">
    <property type="component" value="Unassembled WGS sequence"/>
</dbReference>
<dbReference type="GO" id="GO:0003857">
    <property type="term" value="F:(3S)-3-hydroxyacyl-CoA dehydrogenase (NAD+) activity"/>
    <property type="evidence" value="ECO:0007669"/>
    <property type="project" value="TreeGrafter"/>
</dbReference>
<dbReference type="SUPFAM" id="SSF54637">
    <property type="entry name" value="Thioesterase/thiol ester dehydrase-isomerase"/>
    <property type="match status" value="2"/>
</dbReference>
<protein>
    <submittedName>
        <fullName evidence="3">MaoC/PaaZ C-terminal domain-containing protein</fullName>
    </submittedName>
</protein>
<feature type="domain" description="MaoC-like" evidence="1">
    <location>
        <begin position="169"/>
        <end position="281"/>
    </location>
</feature>
<dbReference type="AlphaFoldDB" id="A0AAV3U6J4"/>
<keyword evidence="4" id="KW-1185">Reference proteome</keyword>
<dbReference type="Pfam" id="PF01575">
    <property type="entry name" value="MaoC_dehydratas"/>
    <property type="match status" value="1"/>
</dbReference>
<evidence type="ECO:0000259" key="1">
    <source>
        <dbReference type="Pfam" id="PF01575"/>
    </source>
</evidence>
<comment type="caution">
    <text evidence="3">The sequence shown here is derived from an EMBL/GenBank/DDBJ whole genome shotgun (WGS) entry which is preliminary data.</text>
</comment>
<reference evidence="4" key="1">
    <citation type="journal article" date="2019" name="Int. J. Syst. Evol. Microbiol.">
        <title>The Global Catalogue of Microorganisms (GCM) 10K type strain sequencing project: providing services to taxonomists for standard genome sequencing and annotation.</title>
        <authorList>
            <consortium name="The Broad Institute Genomics Platform"/>
            <consortium name="The Broad Institute Genome Sequencing Center for Infectious Disease"/>
            <person name="Wu L."/>
            <person name="Ma J."/>
        </authorList>
    </citation>
    <scope>NUCLEOTIDE SEQUENCE [LARGE SCALE GENOMIC DNA]</scope>
    <source>
        <strain evidence="4">JCM 19134</strain>
    </source>
</reference>
<dbReference type="GO" id="GO:0004300">
    <property type="term" value="F:enoyl-CoA hydratase activity"/>
    <property type="evidence" value="ECO:0007669"/>
    <property type="project" value="TreeGrafter"/>
</dbReference>
<dbReference type="PANTHER" id="PTHR13078:SF56">
    <property type="entry name" value="PEROXISOMAL MULTIFUNCTIONAL ENZYME TYPE 2"/>
    <property type="match status" value="1"/>
</dbReference>
<dbReference type="Pfam" id="PF22622">
    <property type="entry name" value="MFE-2_hydrat-2_N"/>
    <property type="match status" value="1"/>
</dbReference>
<dbReference type="InterPro" id="IPR054357">
    <property type="entry name" value="MFE-2_N"/>
</dbReference>
<sequence>MAVNMATTYTELMQLNIPDVRSSYCAKDTMLYALSLGLGADPLNETDLTMVYEKDLKALPTLPVVLAHPGFWPREQKSGLDFVKIVHGGQFIKLHKTLPIEGDIVGRGKVRDVIDKGEGKGALVYFERCLFDAQTNEKLVTMEQTLFCRGDGGMGGSGGSAPKPHVVPERNADVSWDCKLMPQTALLYRLNGDMNPLHADPKIAQQAGFERPILQGLATMGVAAAALTKTVCDGDPQKITELDVRFTRPCFPGETLRTEAWVDGGDVSFRVSVPDRKVTVIDNGRASLI</sequence>
<name>A0AAV3U6J4_9ALTE</name>
<dbReference type="EMBL" id="BAABLX010000029">
    <property type="protein sequence ID" value="GAA4951964.1"/>
    <property type="molecule type" value="Genomic_DNA"/>
</dbReference>
<evidence type="ECO:0000313" key="4">
    <source>
        <dbReference type="Proteomes" id="UP001409585"/>
    </source>
</evidence>